<dbReference type="AlphaFoldDB" id="A0A940PAC1"/>
<protein>
    <submittedName>
        <fullName evidence="1">Uncharacterized protein</fullName>
    </submittedName>
</protein>
<accession>A0A940PAC1</accession>
<dbReference type="EMBL" id="JAEEGA010000005">
    <property type="protein sequence ID" value="MBP1041065.1"/>
    <property type="molecule type" value="Genomic_DNA"/>
</dbReference>
<proteinExistence type="predicted"/>
<evidence type="ECO:0000313" key="1">
    <source>
        <dbReference type="EMBL" id="MBP1041065.1"/>
    </source>
</evidence>
<keyword evidence="2" id="KW-1185">Reference proteome</keyword>
<name>A0A940PAC1_9ENTE</name>
<dbReference type="RefSeq" id="WP_209526708.1">
    <property type="nucleotide sequence ID" value="NZ_JAEEGA010000005.1"/>
</dbReference>
<organism evidence="1 2">
    <name type="scientific">Vagococcus allomyrinae</name>
    <dbReference type="NCBI Taxonomy" id="2794353"/>
    <lineage>
        <taxon>Bacteria</taxon>
        <taxon>Bacillati</taxon>
        <taxon>Bacillota</taxon>
        <taxon>Bacilli</taxon>
        <taxon>Lactobacillales</taxon>
        <taxon>Enterococcaceae</taxon>
        <taxon>Vagococcus</taxon>
    </lineage>
</organism>
<gene>
    <name evidence="1" type="ORF">I6N95_08625</name>
</gene>
<sequence>MKAAYFVTGIDRFDTSASALVSAHYNDKYLAEKEEKMKKEFPEVDWNIVKLGQLYEMVHTENPLIALTRNAKPYEKAIKEKYPTATVISVD</sequence>
<evidence type="ECO:0000313" key="2">
    <source>
        <dbReference type="Proteomes" id="UP000674938"/>
    </source>
</evidence>
<dbReference type="Proteomes" id="UP000674938">
    <property type="component" value="Unassembled WGS sequence"/>
</dbReference>
<reference evidence="1" key="1">
    <citation type="submission" date="2020-12" db="EMBL/GenBank/DDBJ databases">
        <title>Vagococcus allomyrinae sp. nov. and Enterococcus lavae sp. nov., isolated from the larvae of Allomyrina dichotoma.</title>
        <authorList>
            <person name="Lee S.D."/>
        </authorList>
    </citation>
    <scope>NUCLEOTIDE SEQUENCE</scope>
    <source>
        <strain evidence="1">BWB3-3</strain>
    </source>
</reference>
<comment type="caution">
    <text evidence="1">The sequence shown here is derived from an EMBL/GenBank/DDBJ whole genome shotgun (WGS) entry which is preliminary data.</text>
</comment>